<dbReference type="SUPFAM" id="SSF47413">
    <property type="entry name" value="lambda repressor-like DNA-binding domains"/>
    <property type="match status" value="1"/>
</dbReference>
<evidence type="ECO:0000313" key="2">
    <source>
        <dbReference type="EMBL" id="GJM50611.1"/>
    </source>
</evidence>
<organism evidence="2 4">
    <name type="scientific">Capnocytophaga catalasegens</name>
    <dbReference type="NCBI Taxonomy" id="1004260"/>
    <lineage>
        <taxon>Bacteria</taxon>
        <taxon>Pseudomonadati</taxon>
        <taxon>Bacteroidota</taxon>
        <taxon>Flavobacteriia</taxon>
        <taxon>Flavobacteriales</taxon>
        <taxon>Flavobacteriaceae</taxon>
        <taxon>Capnocytophaga</taxon>
    </lineage>
</organism>
<keyword evidence="5" id="KW-1185">Reference proteome</keyword>
<sequence length="145" mass="16834">MVNTTAFTERLLKVMNYYELSASALADELGIQRSGISHLLSERNKPSLDFVLKMNEKFPEVTIEWLTQGKGNFPPIDSVDSSLQKTENKNIKQDTFDLFSYATLNEKNKLDILKILEKSEEHLSNKKIQKIIFFYDDNSFEIYEN</sequence>
<comment type="caution">
    <text evidence="2">The sequence shown here is derived from an EMBL/GenBank/DDBJ whole genome shotgun (WGS) entry which is preliminary data.</text>
</comment>
<dbReference type="SMART" id="SM00530">
    <property type="entry name" value="HTH_XRE"/>
    <property type="match status" value="1"/>
</dbReference>
<dbReference type="CDD" id="cd00093">
    <property type="entry name" value="HTH_XRE"/>
    <property type="match status" value="1"/>
</dbReference>
<dbReference type="Proteomes" id="UP001207736">
    <property type="component" value="Unassembled WGS sequence"/>
</dbReference>
<dbReference type="InterPro" id="IPR001387">
    <property type="entry name" value="Cro/C1-type_HTH"/>
</dbReference>
<protein>
    <submittedName>
        <fullName evidence="2">Transcriptional regulator</fullName>
    </submittedName>
</protein>
<dbReference type="EMBL" id="BQKA01000030">
    <property type="protein sequence ID" value="GJM50611.1"/>
    <property type="molecule type" value="Genomic_DNA"/>
</dbReference>
<dbReference type="InterPro" id="IPR010982">
    <property type="entry name" value="Lambda_DNA-bd_dom_sf"/>
</dbReference>
<evidence type="ECO:0000313" key="5">
    <source>
        <dbReference type="Proteomes" id="UP001208692"/>
    </source>
</evidence>
<dbReference type="GO" id="GO:0003677">
    <property type="term" value="F:DNA binding"/>
    <property type="evidence" value="ECO:0007669"/>
    <property type="project" value="InterPro"/>
</dbReference>
<name>A0AAV5AXH0_9FLAO</name>
<gene>
    <name evidence="2" type="ORF">RCZ15_15840</name>
    <name evidence="3" type="ORF">RCZ16_18740</name>
</gene>
<dbReference type="RefSeq" id="WP_264845719.1">
    <property type="nucleotide sequence ID" value="NZ_BPMA01000014.1"/>
</dbReference>
<dbReference type="PROSITE" id="PS50943">
    <property type="entry name" value="HTH_CROC1"/>
    <property type="match status" value="1"/>
</dbReference>
<dbReference type="AlphaFoldDB" id="A0AAV5AXH0"/>
<proteinExistence type="predicted"/>
<accession>A0AAV5AXH0</accession>
<evidence type="ECO:0000259" key="1">
    <source>
        <dbReference type="PROSITE" id="PS50943"/>
    </source>
</evidence>
<dbReference type="Gene3D" id="1.10.260.40">
    <property type="entry name" value="lambda repressor-like DNA-binding domains"/>
    <property type="match status" value="1"/>
</dbReference>
<evidence type="ECO:0000313" key="4">
    <source>
        <dbReference type="Proteomes" id="UP001207736"/>
    </source>
</evidence>
<dbReference type="EMBL" id="BQKB01000042">
    <property type="protein sequence ID" value="GJM53558.1"/>
    <property type="molecule type" value="Genomic_DNA"/>
</dbReference>
<feature type="domain" description="HTH cro/C1-type" evidence="1">
    <location>
        <begin position="20"/>
        <end position="66"/>
    </location>
</feature>
<reference evidence="2 5" key="1">
    <citation type="submission" date="2021-11" db="EMBL/GenBank/DDBJ databases">
        <title>Draft genome sequence of Capnocytophaga sp. strain KC07075 isolated from cat oral cavity.</title>
        <authorList>
            <person name="Suzuki M."/>
            <person name="Imaoka K."/>
            <person name="Kimura M."/>
            <person name="Morikawa S."/>
            <person name="Maeda K."/>
        </authorList>
    </citation>
    <scope>NUCLEOTIDE SEQUENCE</scope>
    <source>
        <strain evidence="2">KC07075</strain>
        <strain evidence="3 5">KC07079</strain>
    </source>
</reference>
<evidence type="ECO:0000313" key="3">
    <source>
        <dbReference type="EMBL" id="GJM53558.1"/>
    </source>
</evidence>
<dbReference type="Proteomes" id="UP001208692">
    <property type="component" value="Unassembled WGS sequence"/>
</dbReference>
<dbReference type="Pfam" id="PF01381">
    <property type="entry name" value="HTH_3"/>
    <property type="match status" value="1"/>
</dbReference>